<name>A0ABD2BCI1_VESMC</name>
<organism evidence="2 3">
    <name type="scientific">Vespula maculifrons</name>
    <name type="common">Eastern yellow jacket</name>
    <name type="synonym">Wasp</name>
    <dbReference type="NCBI Taxonomy" id="7453"/>
    <lineage>
        <taxon>Eukaryota</taxon>
        <taxon>Metazoa</taxon>
        <taxon>Ecdysozoa</taxon>
        <taxon>Arthropoda</taxon>
        <taxon>Hexapoda</taxon>
        <taxon>Insecta</taxon>
        <taxon>Pterygota</taxon>
        <taxon>Neoptera</taxon>
        <taxon>Endopterygota</taxon>
        <taxon>Hymenoptera</taxon>
        <taxon>Apocrita</taxon>
        <taxon>Aculeata</taxon>
        <taxon>Vespoidea</taxon>
        <taxon>Vespidae</taxon>
        <taxon>Vespinae</taxon>
        <taxon>Vespula</taxon>
    </lineage>
</organism>
<dbReference type="Proteomes" id="UP001607303">
    <property type="component" value="Unassembled WGS sequence"/>
</dbReference>
<feature type="signal peptide" evidence="1">
    <location>
        <begin position="1"/>
        <end position="18"/>
    </location>
</feature>
<proteinExistence type="predicted"/>
<feature type="chain" id="PRO_5044822606" evidence="1">
    <location>
        <begin position="19"/>
        <end position="178"/>
    </location>
</feature>
<dbReference type="EMBL" id="JAYRBN010000091">
    <property type="protein sequence ID" value="KAL2730442.1"/>
    <property type="molecule type" value="Genomic_DNA"/>
</dbReference>
<accession>A0ABD2BCI1</accession>
<evidence type="ECO:0000256" key="1">
    <source>
        <dbReference type="SAM" id="SignalP"/>
    </source>
</evidence>
<feature type="non-terminal residue" evidence="2">
    <location>
        <position position="178"/>
    </location>
</feature>
<gene>
    <name evidence="2" type="ORF">V1477_016253</name>
</gene>
<keyword evidence="1" id="KW-0732">Signal</keyword>
<evidence type="ECO:0000313" key="2">
    <source>
        <dbReference type="EMBL" id="KAL2730442.1"/>
    </source>
</evidence>
<comment type="caution">
    <text evidence="2">The sequence shown here is derived from an EMBL/GenBank/DDBJ whole genome shotgun (WGS) entry which is preliminary data.</text>
</comment>
<reference evidence="2 3" key="1">
    <citation type="journal article" date="2024" name="Ann. Entomol. Soc. Am.">
        <title>Genomic analyses of the southern and eastern yellowjacket wasps (Hymenoptera: Vespidae) reveal evolutionary signatures of social life.</title>
        <authorList>
            <person name="Catto M.A."/>
            <person name="Caine P.B."/>
            <person name="Orr S.E."/>
            <person name="Hunt B.G."/>
            <person name="Goodisman M.A.D."/>
        </authorList>
    </citation>
    <scope>NUCLEOTIDE SEQUENCE [LARGE SCALE GENOMIC DNA]</scope>
    <source>
        <strain evidence="2">232</strain>
        <tissue evidence="2">Head and thorax</tissue>
    </source>
</reference>
<sequence>MGQTCIPSILLSVHPLWALPNVGTYRESRNDILEGPLGQGERALSSDGLKNPDSIRFGTTGLELSGRSFLKKFHRLEFGSAEKFGPLVDSTETRTNDLSLAKGPFFQPNHRDSPSKPPPLPVPVVPTSVQGHYHTGTSSNRRRLMYAQFVSVFEFRIQMAHLPKSRWLSGWLKGNDVG</sequence>
<protein>
    <submittedName>
        <fullName evidence="2">Uncharacterized protein</fullName>
    </submittedName>
</protein>
<keyword evidence="3" id="KW-1185">Reference proteome</keyword>
<dbReference type="AlphaFoldDB" id="A0ABD2BCI1"/>
<evidence type="ECO:0000313" key="3">
    <source>
        <dbReference type="Proteomes" id="UP001607303"/>
    </source>
</evidence>